<dbReference type="Proteomes" id="UP000215441">
    <property type="component" value="Unassembled WGS sequence"/>
</dbReference>
<name>A0A235EME0_9BURK</name>
<evidence type="ECO:0000313" key="1">
    <source>
        <dbReference type="EMBL" id="OYD50206.1"/>
    </source>
</evidence>
<protein>
    <submittedName>
        <fullName evidence="1">Uncharacterized protein</fullName>
    </submittedName>
</protein>
<sequence length="63" mass="6974">MTVDVLQDLDLHDLQAAARAALQESNAIALIELLEMMWSCEVDGANAVIDAVLQRLQQLRALR</sequence>
<gene>
    <name evidence="1" type="ORF">CBY09_09045</name>
</gene>
<organism evidence="1 2">
    <name type="scientific">Acidovorax kalamii</name>
    <dbReference type="NCBI Taxonomy" id="2004485"/>
    <lineage>
        <taxon>Bacteria</taxon>
        <taxon>Pseudomonadati</taxon>
        <taxon>Pseudomonadota</taxon>
        <taxon>Betaproteobacteria</taxon>
        <taxon>Burkholderiales</taxon>
        <taxon>Comamonadaceae</taxon>
        <taxon>Acidovorax</taxon>
    </lineage>
</organism>
<evidence type="ECO:0000313" key="2">
    <source>
        <dbReference type="Proteomes" id="UP000215441"/>
    </source>
</evidence>
<keyword evidence="2" id="KW-1185">Reference proteome</keyword>
<dbReference type="EMBL" id="NOIG01000006">
    <property type="protein sequence ID" value="OYD50206.1"/>
    <property type="molecule type" value="Genomic_DNA"/>
</dbReference>
<proteinExistence type="predicted"/>
<accession>A0A235EME0</accession>
<comment type="caution">
    <text evidence="1">The sequence shown here is derived from an EMBL/GenBank/DDBJ whole genome shotgun (WGS) entry which is preliminary data.</text>
</comment>
<dbReference type="AlphaFoldDB" id="A0A235EME0"/>
<reference evidence="1 2" key="1">
    <citation type="submission" date="2017-07" db="EMBL/GenBank/DDBJ databases">
        <title>Acidovorax KNDSW TSA 6 genome sequence and assembly.</title>
        <authorList>
            <person name="Mayilraj S."/>
        </authorList>
    </citation>
    <scope>NUCLEOTIDE SEQUENCE [LARGE SCALE GENOMIC DNA]</scope>
    <source>
        <strain evidence="1 2">KNDSW-TSA6</strain>
    </source>
</reference>